<dbReference type="OrthoDB" id="4188313at2759"/>
<accession>A0A8A1MMD3</accession>
<name>A0A8A1MMD3_AJECA</name>
<dbReference type="EMBL" id="CP069115">
    <property type="protein sequence ID" value="QSS65844.1"/>
    <property type="molecule type" value="Genomic_DNA"/>
</dbReference>
<dbReference type="Proteomes" id="UP000663671">
    <property type="component" value="Chromosome 3"/>
</dbReference>
<organism evidence="1 2">
    <name type="scientific">Ajellomyces capsulatus</name>
    <name type="common">Darling's disease fungus</name>
    <name type="synonym">Histoplasma capsulatum</name>
    <dbReference type="NCBI Taxonomy" id="5037"/>
    <lineage>
        <taxon>Eukaryota</taxon>
        <taxon>Fungi</taxon>
        <taxon>Dikarya</taxon>
        <taxon>Ascomycota</taxon>
        <taxon>Pezizomycotina</taxon>
        <taxon>Eurotiomycetes</taxon>
        <taxon>Eurotiomycetidae</taxon>
        <taxon>Onygenales</taxon>
        <taxon>Ajellomycetaceae</taxon>
        <taxon>Histoplasma</taxon>
    </lineage>
</organism>
<protein>
    <submittedName>
        <fullName evidence="1">Uncharacterized protein</fullName>
    </submittedName>
</protein>
<sequence>MIRQFSNFITNKRAPQRAREDVEDQNRYYDIGNPVASSRPRSPLIDRQYLTPTTERQLQKACLLLSRKIECPDRWTEFDTCADPANANISGSRFLDLKIPSFAIPNHIASSVNNEEPHLSNENKNGTSDLENKSKFDVIIDLEEKQEISHDCFVDVFEYKQASWLLADEDVGKISLPKYESKFRSPSGSGKYPFRETVTNPLAEHWEDSMFQRNKTSPYSVSSSNDMVTDIWAIEGTPTETEQIDTWLRSAIIHDPINEGCHPITSSKEWNMSPHESQAEESDSLSSLLMESNEYQTETHTKQTYITDTDLPPIWNNQDDGDLFIKPLPHSQSWNSRSTGGKTIIDENGLEKEMSADEERQRRLDLQRAVMEKMTGRRTVPAPITDRAAVALDSNTPIRPMSPTCAVVCANGQQLDKPADANLDERAQLLWDQQTKYTLVRKLSSMALGKKKSIPKVNNVLGFSAVVETR</sequence>
<reference evidence="1" key="1">
    <citation type="submission" date="2021-01" db="EMBL/GenBank/DDBJ databases">
        <title>Chromosome-level genome assembly of a human fungal pathogen reveals clustering of transcriptionally co-regulated genes.</title>
        <authorList>
            <person name="Voorhies M."/>
            <person name="Cohen S."/>
            <person name="Shea T.P."/>
            <person name="Petrus S."/>
            <person name="Munoz J.F."/>
            <person name="Poplawski S."/>
            <person name="Goldman W.E."/>
            <person name="Michael T."/>
            <person name="Cuomo C.A."/>
            <person name="Sil A."/>
            <person name="Beyhan S."/>
        </authorList>
    </citation>
    <scope>NUCLEOTIDE SEQUENCE</scope>
    <source>
        <strain evidence="1">WU24</strain>
    </source>
</reference>
<evidence type="ECO:0000313" key="2">
    <source>
        <dbReference type="Proteomes" id="UP000663671"/>
    </source>
</evidence>
<gene>
    <name evidence="1" type="ORF">I7I51_06695</name>
</gene>
<evidence type="ECO:0000313" key="1">
    <source>
        <dbReference type="EMBL" id="QSS65844.1"/>
    </source>
</evidence>
<dbReference type="VEuPathDB" id="FungiDB:I7I51_06695"/>
<proteinExistence type="predicted"/>
<dbReference type="AlphaFoldDB" id="A0A8A1MMD3"/>